<proteinExistence type="predicted"/>
<accession>A0A2Z2P454</accession>
<dbReference type="Proteomes" id="UP000250079">
    <property type="component" value="Chromosome"/>
</dbReference>
<dbReference type="KEGG" id="gai:IMCC3135_22720"/>
<keyword evidence="1" id="KW-0812">Transmembrane</keyword>
<feature type="transmembrane region" description="Helical" evidence="1">
    <location>
        <begin position="21"/>
        <end position="44"/>
    </location>
</feature>
<keyword evidence="3" id="KW-1185">Reference proteome</keyword>
<gene>
    <name evidence="2" type="ORF">IMCC3135_22720</name>
</gene>
<protein>
    <submittedName>
        <fullName evidence="2">Uncharacterized protein</fullName>
    </submittedName>
</protein>
<evidence type="ECO:0000256" key="1">
    <source>
        <dbReference type="SAM" id="Phobius"/>
    </source>
</evidence>
<dbReference type="EMBL" id="CP018632">
    <property type="protein sequence ID" value="ASJ74614.1"/>
    <property type="molecule type" value="Genomic_DNA"/>
</dbReference>
<evidence type="ECO:0000313" key="2">
    <source>
        <dbReference type="EMBL" id="ASJ74614.1"/>
    </source>
</evidence>
<keyword evidence="1" id="KW-1133">Transmembrane helix</keyword>
<sequence>MTFFLSTSIFTYVARQSEFRFLIAIFALLLFAGTLNFGMVWSILFDMDGQGLSVTIYSEKQLAVV</sequence>
<evidence type="ECO:0000313" key="3">
    <source>
        <dbReference type="Proteomes" id="UP000250079"/>
    </source>
</evidence>
<keyword evidence="1" id="KW-0472">Membrane</keyword>
<dbReference type="AlphaFoldDB" id="A0A2Z2P454"/>
<organism evidence="2 3">
    <name type="scientific">Granulosicoccus antarcticus IMCC3135</name>
    <dbReference type="NCBI Taxonomy" id="1192854"/>
    <lineage>
        <taxon>Bacteria</taxon>
        <taxon>Pseudomonadati</taxon>
        <taxon>Pseudomonadota</taxon>
        <taxon>Gammaproteobacteria</taxon>
        <taxon>Chromatiales</taxon>
        <taxon>Granulosicoccaceae</taxon>
        <taxon>Granulosicoccus</taxon>
    </lineage>
</organism>
<name>A0A2Z2P454_9GAMM</name>
<reference evidence="2 3" key="1">
    <citation type="submission" date="2016-12" db="EMBL/GenBank/DDBJ databases">
        <authorList>
            <person name="Song W.-J."/>
            <person name="Kurnit D.M."/>
        </authorList>
    </citation>
    <scope>NUCLEOTIDE SEQUENCE [LARGE SCALE GENOMIC DNA]</scope>
    <source>
        <strain evidence="2 3">IMCC3135</strain>
    </source>
</reference>